<dbReference type="GO" id="GO:0000166">
    <property type="term" value="F:nucleotide binding"/>
    <property type="evidence" value="ECO:0007669"/>
    <property type="project" value="InterPro"/>
</dbReference>
<dbReference type="EMBL" id="UINC01137092">
    <property type="protein sequence ID" value="SVD22220.1"/>
    <property type="molecule type" value="Genomic_DNA"/>
</dbReference>
<dbReference type="InterPro" id="IPR000683">
    <property type="entry name" value="Gfo/Idh/MocA-like_OxRdtase_N"/>
</dbReference>
<evidence type="ECO:0000313" key="2">
    <source>
        <dbReference type="EMBL" id="SVD22220.1"/>
    </source>
</evidence>
<accession>A0A382TJE8</accession>
<name>A0A382TJE8_9ZZZZ</name>
<evidence type="ECO:0000259" key="1">
    <source>
        <dbReference type="Pfam" id="PF01408"/>
    </source>
</evidence>
<dbReference type="InterPro" id="IPR052515">
    <property type="entry name" value="Gfo/Idh/MocA_Oxidoreductase"/>
</dbReference>
<proteinExistence type="predicted"/>
<organism evidence="2">
    <name type="scientific">marine metagenome</name>
    <dbReference type="NCBI Taxonomy" id="408172"/>
    <lineage>
        <taxon>unclassified sequences</taxon>
        <taxon>metagenomes</taxon>
        <taxon>ecological metagenomes</taxon>
    </lineage>
</organism>
<dbReference type="AlphaFoldDB" id="A0A382TJE8"/>
<dbReference type="Pfam" id="PF01408">
    <property type="entry name" value="GFO_IDH_MocA"/>
    <property type="match status" value="1"/>
</dbReference>
<dbReference type="PANTHER" id="PTHR43249:SF1">
    <property type="entry name" value="D-GLUCOSIDE 3-DEHYDROGENASE"/>
    <property type="match status" value="1"/>
</dbReference>
<dbReference type="SUPFAM" id="SSF51735">
    <property type="entry name" value="NAD(P)-binding Rossmann-fold domains"/>
    <property type="match status" value="1"/>
</dbReference>
<protein>
    <recommendedName>
        <fullName evidence="1">Gfo/Idh/MocA-like oxidoreductase N-terminal domain-containing protein</fullName>
    </recommendedName>
</protein>
<sequence length="94" mass="10185">MGYITVQAPLPALQPLAEAGEVVLQAFCDVNEETGKAQADTFGAQAVYTDHHDMFVREELDAVYVCLPPTLHTDEITTAVEGGVHVFVEKPQSL</sequence>
<reference evidence="2" key="1">
    <citation type="submission" date="2018-05" db="EMBL/GenBank/DDBJ databases">
        <authorList>
            <person name="Lanie J.A."/>
            <person name="Ng W.-L."/>
            <person name="Kazmierczak K.M."/>
            <person name="Andrzejewski T.M."/>
            <person name="Davidsen T.M."/>
            <person name="Wayne K.J."/>
            <person name="Tettelin H."/>
            <person name="Glass J.I."/>
            <person name="Rusch D."/>
            <person name="Podicherti R."/>
            <person name="Tsui H.-C.T."/>
            <person name="Winkler M.E."/>
        </authorList>
    </citation>
    <scope>NUCLEOTIDE SEQUENCE</scope>
</reference>
<dbReference type="Gene3D" id="3.40.50.720">
    <property type="entry name" value="NAD(P)-binding Rossmann-like Domain"/>
    <property type="match status" value="1"/>
</dbReference>
<feature type="domain" description="Gfo/Idh/MocA-like oxidoreductase N-terminal" evidence="1">
    <location>
        <begin position="15"/>
        <end position="92"/>
    </location>
</feature>
<dbReference type="InterPro" id="IPR036291">
    <property type="entry name" value="NAD(P)-bd_dom_sf"/>
</dbReference>
<gene>
    <name evidence="2" type="ORF">METZ01_LOCUS375074</name>
</gene>
<dbReference type="PANTHER" id="PTHR43249">
    <property type="entry name" value="UDP-N-ACETYL-2-AMINO-2-DEOXY-D-GLUCURONATE OXIDASE"/>
    <property type="match status" value="1"/>
</dbReference>
<feature type="non-terminal residue" evidence="2">
    <location>
        <position position="94"/>
    </location>
</feature>